<feature type="region of interest" description="Disordered" evidence="5">
    <location>
        <begin position="123"/>
        <end position="154"/>
    </location>
</feature>
<evidence type="ECO:0000256" key="5">
    <source>
        <dbReference type="SAM" id="MobiDB-lite"/>
    </source>
</evidence>
<feature type="compositionally biased region" description="Basic residues" evidence="5">
    <location>
        <begin position="185"/>
        <end position="206"/>
    </location>
</feature>
<keyword evidence="3" id="KW-0378">Hydrolase</keyword>
<evidence type="ECO:0000313" key="7">
    <source>
        <dbReference type="EMBL" id="CAH9139989.1"/>
    </source>
</evidence>
<dbReference type="GO" id="GO:0008234">
    <property type="term" value="F:cysteine-type peptidase activity"/>
    <property type="evidence" value="ECO:0007669"/>
    <property type="project" value="UniProtKB-KW"/>
</dbReference>
<feature type="compositionally biased region" description="Low complexity" evidence="5">
    <location>
        <begin position="139"/>
        <end position="154"/>
    </location>
</feature>
<dbReference type="Pfam" id="PF02902">
    <property type="entry name" value="Peptidase_C48"/>
    <property type="match status" value="1"/>
</dbReference>
<dbReference type="GO" id="GO:0016926">
    <property type="term" value="P:protein desumoylation"/>
    <property type="evidence" value="ECO:0007669"/>
    <property type="project" value="UniProtKB-ARBA"/>
</dbReference>
<evidence type="ECO:0000256" key="2">
    <source>
        <dbReference type="ARBA" id="ARBA00022670"/>
    </source>
</evidence>
<proteinExistence type="inferred from homology"/>
<dbReference type="InterPro" id="IPR003653">
    <property type="entry name" value="Peptidase_C48_C"/>
</dbReference>
<comment type="caution">
    <text evidence="7">The sequence shown here is derived from an EMBL/GenBank/DDBJ whole genome shotgun (WGS) entry which is preliminary data.</text>
</comment>
<dbReference type="PANTHER" id="PTHR46915:SF2">
    <property type="entry name" value="UBIQUITIN-LIKE PROTEASE 4"/>
    <property type="match status" value="1"/>
</dbReference>
<protein>
    <recommendedName>
        <fullName evidence="6">Ubiquitin-like protease family profile domain-containing protein</fullName>
    </recommendedName>
</protein>
<keyword evidence="2" id="KW-0645">Protease</keyword>
<comment type="similarity">
    <text evidence="1">Belongs to the peptidase C48 family.</text>
</comment>
<dbReference type="Gene3D" id="1.10.418.20">
    <property type="match status" value="1"/>
</dbReference>
<dbReference type="SUPFAM" id="SSF54001">
    <property type="entry name" value="Cysteine proteinases"/>
    <property type="match status" value="1"/>
</dbReference>
<evidence type="ECO:0000256" key="1">
    <source>
        <dbReference type="ARBA" id="ARBA00005234"/>
    </source>
</evidence>
<dbReference type="EMBL" id="CAMAPF010001022">
    <property type="protein sequence ID" value="CAH9139989.1"/>
    <property type="molecule type" value="Genomic_DNA"/>
</dbReference>
<feature type="region of interest" description="Disordered" evidence="5">
    <location>
        <begin position="172"/>
        <end position="217"/>
    </location>
</feature>
<evidence type="ECO:0000256" key="3">
    <source>
        <dbReference type="ARBA" id="ARBA00022801"/>
    </source>
</evidence>
<dbReference type="AlphaFoldDB" id="A0AAV0FWW1"/>
<gene>
    <name evidence="7" type="ORF">CEPIT_LOCUS38003</name>
</gene>
<name>A0AAV0FWW1_9ASTE</name>
<accession>A0AAV0FWW1</accession>
<evidence type="ECO:0000313" key="8">
    <source>
        <dbReference type="Proteomes" id="UP001152523"/>
    </source>
</evidence>
<dbReference type="PANTHER" id="PTHR46915">
    <property type="entry name" value="UBIQUITIN-LIKE PROTEASE 4-RELATED"/>
    <property type="match status" value="1"/>
</dbReference>
<feature type="compositionally biased region" description="Polar residues" evidence="5">
    <location>
        <begin position="208"/>
        <end position="217"/>
    </location>
</feature>
<reference evidence="7" key="1">
    <citation type="submission" date="2022-07" db="EMBL/GenBank/DDBJ databases">
        <authorList>
            <person name="Macas J."/>
            <person name="Novak P."/>
            <person name="Neumann P."/>
        </authorList>
    </citation>
    <scope>NUCLEOTIDE SEQUENCE</scope>
</reference>
<feature type="compositionally biased region" description="Polar residues" evidence="5">
    <location>
        <begin position="129"/>
        <end position="138"/>
    </location>
</feature>
<evidence type="ECO:0000256" key="4">
    <source>
        <dbReference type="ARBA" id="ARBA00022807"/>
    </source>
</evidence>
<dbReference type="GO" id="GO:0006508">
    <property type="term" value="P:proteolysis"/>
    <property type="evidence" value="ECO:0007669"/>
    <property type="project" value="UniProtKB-KW"/>
</dbReference>
<sequence length="542" mass="62507">MEGGRGSKRTGGITLNWEVLLPEREDEPPPELVVTSTAALKPQLTVMDEDECRDDFRKLSDEELKVKIARMNCLLSNGAAKNLGDGGEKLRLRINRLEDEQERRKRELQHKVISLCAKDIDEGKEHTHNSAGVSTGFKQSAPSSSTPPSQSSFASRFTKNIKTTGNHIAFEQEMYTMNPCGNRETRKRQISPRRRQERGLSSRKAHSLQLSNAGSKRSISSATSLSEGLFYGSVTKKNSSDVQCSDGPSCKNGETVVLLDEEEHEAEQMDQLDFMDECTKDMKLYYPSRDDPDPIQLCYSDMDCLAPEVYLSSTMMNFYIRYLQQTRSLLDNGGCNYHFFNTYFYSKLKEAVLKKNDRESSFVKLRRWWKGINLFEKAYIFLPIHESLHWSLVIICIPDKEDECGPIILHLDSLTLHYSKPIFSNTKRFLVEEWKILKDEGQCLPIADNVWNMLPSRIENEEIEVPQQKNDYDCGPFVLFFIERFIREVPERLKRKDLAMFGKDWFKPQEASKLRRRLKSLLAEEFRKAAKELKKQECEAIV</sequence>
<keyword evidence="8" id="KW-1185">Reference proteome</keyword>
<organism evidence="7 8">
    <name type="scientific">Cuscuta epithymum</name>
    <dbReference type="NCBI Taxonomy" id="186058"/>
    <lineage>
        <taxon>Eukaryota</taxon>
        <taxon>Viridiplantae</taxon>
        <taxon>Streptophyta</taxon>
        <taxon>Embryophyta</taxon>
        <taxon>Tracheophyta</taxon>
        <taxon>Spermatophyta</taxon>
        <taxon>Magnoliopsida</taxon>
        <taxon>eudicotyledons</taxon>
        <taxon>Gunneridae</taxon>
        <taxon>Pentapetalae</taxon>
        <taxon>asterids</taxon>
        <taxon>lamiids</taxon>
        <taxon>Solanales</taxon>
        <taxon>Convolvulaceae</taxon>
        <taxon>Cuscuteae</taxon>
        <taxon>Cuscuta</taxon>
        <taxon>Cuscuta subgen. Cuscuta</taxon>
    </lineage>
</organism>
<dbReference type="Gene3D" id="3.30.310.130">
    <property type="entry name" value="Ubiquitin-related"/>
    <property type="match status" value="1"/>
</dbReference>
<dbReference type="Proteomes" id="UP001152523">
    <property type="component" value="Unassembled WGS sequence"/>
</dbReference>
<dbReference type="InterPro" id="IPR038765">
    <property type="entry name" value="Papain-like_cys_pep_sf"/>
</dbReference>
<keyword evidence="4" id="KW-0788">Thiol protease</keyword>
<dbReference type="PROSITE" id="PS50600">
    <property type="entry name" value="ULP_PROTEASE"/>
    <property type="match status" value="1"/>
</dbReference>
<feature type="domain" description="Ubiquitin-like protease family profile" evidence="6">
    <location>
        <begin position="295"/>
        <end position="485"/>
    </location>
</feature>
<evidence type="ECO:0000259" key="6">
    <source>
        <dbReference type="PROSITE" id="PS50600"/>
    </source>
</evidence>